<keyword evidence="1" id="KW-1133">Transmembrane helix</keyword>
<feature type="domain" description="EamA" evidence="2">
    <location>
        <begin position="16"/>
        <end position="146"/>
    </location>
</feature>
<proteinExistence type="predicted"/>
<dbReference type="SUPFAM" id="SSF103481">
    <property type="entry name" value="Multidrug resistance efflux transporter EmrE"/>
    <property type="match status" value="2"/>
</dbReference>
<keyword evidence="1" id="KW-0472">Membrane</keyword>
<dbReference type="InterPro" id="IPR000620">
    <property type="entry name" value="EamA_dom"/>
</dbReference>
<dbReference type="GO" id="GO:0016020">
    <property type="term" value="C:membrane"/>
    <property type="evidence" value="ECO:0007669"/>
    <property type="project" value="InterPro"/>
</dbReference>
<evidence type="ECO:0000256" key="1">
    <source>
        <dbReference type="SAM" id="Phobius"/>
    </source>
</evidence>
<feature type="transmembrane region" description="Helical" evidence="1">
    <location>
        <begin position="267"/>
        <end position="289"/>
    </location>
</feature>
<protein>
    <recommendedName>
        <fullName evidence="2">EamA domain-containing protein</fullName>
    </recommendedName>
</protein>
<accession>A0A2N3KS27</accession>
<feature type="transmembrane region" description="Helical" evidence="1">
    <location>
        <begin position="242"/>
        <end position="261"/>
    </location>
</feature>
<dbReference type="Pfam" id="PF00892">
    <property type="entry name" value="EamA"/>
    <property type="match status" value="2"/>
</dbReference>
<organism evidence="3 4">
    <name type="scientific">Thalassospira marina</name>
    <dbReference type="NCBI Taxonomy" id="2048283"/>
    <lineage>
        <taxon>Bacteria</taxon>
        <taxon>Pseudomonadati</taxon>
        <taxon>Pseudomonadota</taxon>
        <taxon>Alphaproteobacteria</taxon>
        <taxon>Rhodospirillales</taxon>
        <taxon>Thalassospiraceae</taxon>
        <taxon>Thalassospira</taxon>
    </lineage>
</organism>
<feature type="transmembrane region" description="Helical" evidence="1">
    <location>
        <begin position="159"/>
        <end position="179"/>
    </location>
</feature>
<feature type="transmembrane region" description="Helical" evidence="1">
    <location>
        <begin position="12"/>
        <end position="30"/>
    </location>
</feature>
<feature type="transmembrane region" description="Helical" evidence="1">
    <location>
        <begin position="186"/>
        <end position="207"/>
    </location>
</feature>
<feature type="transmembrane region" description="Helical" evidence="1">
    <location>
        <begin position="102"/>
        <end position="123"/>
    </location>
</feature>
<name>A0A2N3KS27_9PROT</name>
<evidence type="ECO:0000313" key="3">
    <source>
        <dbReference type="EMBL" id="PKR53352.1"/>
    </source>
</evidence>
<evidence type="ECO:0000313" key="4">
    <source>
        <dbReference type="Proteomes" id="UP000233597"/>
    </source>
</evidence>
<sequence>MSGGAGWLERVHGGWLALLGITILSPDALLIRLIKADDMTTAFWRLLILGLTLMAAAAWRGMRARQPLWQAIRPRRDEILAGLFYGGTSACFILSIKNTDAANTLVIIAATPLISGLIGAFLFRRRQPLRTWIASIVVFVALATIVGNGLGGAHMLGDILALGTALCMACYFNVLGVRINIDTVRAMMVGALLVALCVAPAATPSALHPWDPLWLVLLGCLVLPLSFTFISMGAKRIPAAEVGLIMLTEAILGSGLVWLFMDEVPSSTTLIAGAVVIATLATHSLLALYGNRNRRAVNANVGG</sequence>
<gene>
    <name evidence="3" type="ORF">COO20_14750</name>
</gene>
<dbReference type="PANTHER" id="PTHR22911:SF76">
    <property type="entry name" value="EAMA DOMAIN-CONTAINING PROTEIN"/>
    <property type="match status" value="1"/>
</dbReference>
<dbReference type="AlphaFoldDB" id="A0A2N3KS27"/>
<evidence type="ECO:0000259" key="2">
    <source>
        <dbReference type="Pfam" id="PF00892"/>
    </source>
</evidence>
<feature type="transmembrane region" description="Helical" evidence="1">
    <location>
        <begin position="79"/>
        <end position="96"/>
    </location>
</feature>
<feature type="transmembrane region" description="Helical" evidence="1">
    <location>
        <begin position="132"/>
        <end position="153"/>
    </location>
</feature>
<comment type="caution">
    <text evidence="3">The sequence shown here is derived from an EMBL/GenBank/DDBJ whole genome shotgun (WGS) entry which is preliminary data.</text>
</comment>
<dbReference type="EMBL" id="NWTK01000009">
    <property type="protein sequence ID" value="PKR53352.1"/>
    <property type="molecule type" value="Genomic_DNA"/>
</dbReference>
<feature type="transmembrane region" description="Helical" evidence="1">
    <location>
        <begin position="213"/>
        <end position="230"/>
    </location>
</feature>
<dbReference type="OrthoDB" id="9810239at2"/>
<dbReference type="PANTHER" id="PTHR22911">
    <property type="entry name" value="ACYL-MALONYL CONDENSING ENZYME-RELATED"/>
    <property type="match status" value="1"/>
</dbReference>
<dbReference type="Proteomes" id="UP000233597">
    <property type="component" value="Unassembled WGS sequence"/>
</dbReference>
<keyword evidence="1" id="KW-0812">Transmembrane</keyword>
<feature type="transmembrane region" description="Helical" evidence="1">
    <location>
        <begin position="42"/>
        <end position="59"/>
    </location>
</feature>
<dbReference type="InterPro" id="IPR037185">
    <property type="entry name" value="EmrE-like"/>
</dbReference>
<reference evidence="3 4" key="1">
    <citation type="submission" date="2017-09" db="EMBL/GenBank/DDBJ databases">
        <title>Biodiversity and function of Thalassospira species in the particle-attached aromatic-hydrocarbon-degrading consortia from the surface seawater of the South China Sea.</title>
        <authorList>
            <person name="Dong C."/>
            <person name="Liu R."/>
            <person name="Shao Z."/>
        </authorList>
    </citation>
    <scope>NUCLEOTIDE SEQUENCE [LARGE SCALE GENOMIC DNA]</scope>
    <source>
        <strain evidence="3 4">CSC1P2</strain>
    </source>
</reference>
<feature type="domain" description="EamA" evidence="2">
    <location>
        <begin position="156"/>
        <end position="280"/>
    </location>
</feature>